<accession>A0A1Y4SXA2</accession>
<name>A0A1Y4SXA2_9FIRM</name>
<dbReference type="PANTHER" id="PTHR43415">
    <property type="entry name" value="SPERMIDINE N(1)-ACETYLTRANSFERASE"/>
    <property type="match status" value="1"/>
</dbReference>
<dbReference type="AlphaFoldDB" id="A0A1Y4SXA2"/>
<evidence type="ECO:0000259" key="1">
    <source>
        <dbReference type="PROSITE" id="PS51186"/>
    </source>
</evidence>
<dbReference type="Pfam" id="PF13302">
    <property type="entry name" value="Acetyltransf_3"/>
    <property type="match status" value="1"/>
</dbReference>
<comment type="caution">
    <text evidence="2">The sequence shown here is derived from an EMBL/GenBank/DDBJ whole genome shotgun (WGS) entry which is preliminary data.</text>
</comment>
<dbReference type="OrthoDB" id="9795206at2"/>
<dbReference type="PROSITE" id="PS51186">
    <property type="entry name" value="GNAT"/>
    <property type="match status" value="1"/>
</dbReference>
<keyword evidence="3" id="KW-1185">Reference proteome</keyword>
<organism evidence="2 3">
    <name type="scientific">Massilimicrobiota timonensis</name>
    <dbReference type="NCBI Taxonomy" id="1776392"/>
    <lineage>
        <taxon>Bacteria</taxon>
        <taxon>Bacillati</taxon>
        <taxon>Bacillota</taxon>
        <taxon>Erysipelotrichia</taxon>
        <taxon>Erysipelotrichales</taxon>
        <taxon>Erysipelotrichaceae</taxon>
        <taxon>Massilimicrobiota</taxon>
    </lineage>
</organism>
<dbReference type="EMBL" id="NFLJ01000015">
    <property type="protein sequence ID" value="OUQ34559.1"/>
    <property type="molecule type" value="Genomic_DNA"/>
</dbReference>
<dbReference type="GO" id="GO:0016747">
    <property type="term" value="F:acyltransferase activity, transferring groups other than amino-acyl groups"/>
    <property type="evidence" value="ECO:0007669"/>
    <property type="project" value="InterPro"/>
</dbReference>
<dbReference type="RefSeq" id="WP_087357901.1">
    <property type="nucleotide sequence ID" value="NZ_NFLJ01000015.1"/>
</dbReference>
<dbReference type="PANTHER" id="PTHR43415:SF3">
    <property type="entry name" value="GNAT-FAMILY ACETYLTRANSFERASE"/>
    <property type="match status" value="1"/>
</dbReference>
<sequence>MKRTYENLLIREATVDDALQLCKWWNDGKIMDHAGFPEGIHTTLENVINQIVSQDNLECRHIILYNDSPIGEMVYRTIDKDKCEIGIKICDFSMQNKGFGKIILSLFIDGLFSQYNFKKVVLDTDLNNKRAQHVYEQLGFKKICINENSWRDQKGNLRSTIDYELIKNEFISHL</sequence>
<dbReference type="SUPFAM" id="SSF55729">
    <property type="entry name" value="Acyl-CoA N-acyltransferases (Nat)"/>
    <property type="match status" value="1"/>
</dbReference>
<evidence type="ECO:0000313" key="2">
    <source>
        <dbReference type="EMBL" id="OUQ34559.1"/>
    </source>
</evidence>
<keyword evidence="2" id="KW-0808">Transferase</keyword>
<evidence type="ECO:0000313" key="3">
    <source>
        <dbReference type="Proteomes" id="UP000195305"/>
    </source>
</evidence>
<dbReference type="InterPro" id="IPR016181">
    <property type="entry name" value="Acyl_CoA_acyltransferase"/>
</dbReference>
<protein>
    <submittedName>
        <fullName evidence="2">GNAT family N-acetyltransferase</fullName>
    </submittedName>
</protein>
<reference evidence="2 3" key="1">
    <citation type="journal article" date="2018" name="BMC Genomics">
        <title>Whole genome sequencing and function prediction of 133 gut anaerobes isolated from chicken caecum in pure cultures.</title>
        <authorList>
            <person name="Medvecky M."/>
            <person name="Cejkova D."/>
            <person name="Polansky O."/>
            <person name="Karasova D."/>
            <person name="Kubasova T."/>
            <person name="Cizek A."/>
            <person name="Rychlik I."/>
        </authorList>
    </citation>
    <scope>NUCLEOTIDE SEQUENCE [LARGE SCALE GENOMIC DNA]</scope>
    <source>
        <strain evidence="2 3">An13</strain>
    </source>
</reference>
<dbReference type="InterPro" id="IPR000182">
    <property type="entry name" value="GNAT_dom"/>
</dbReference>
<gene>
    <name evidence="2" type="ORF">B5E75_06170</name>
</gene>
<feature type="domain" description="N-acetyltransferase" evidence="1">
    <location>
        <begin position="8"/>
        <end position="164"/>
    </location>
</feature>
<dbReference type="Proteomes" id="UP000195305">
    <property type="component" value="Unassembled WGS sequence"/>
</dbReference>
<proteinExistence type="predicted"/>
<dbReference type="Gene3D" id="3.40.630.30">
    <property type="match status" value="1"/>
</dbReference>